<evidence type="ECO:0000313" key="7">
    <source>
        <dbReference type="Proteomes" id="UP000319578"/>
    </source>
</evidence>
<dbReference type="Proteomes" id="UP000319578">
    <property type="component" value="Unassembled WGS sequence"/>
</dbReference>
<reference evidence="6 7" key="1">
    <citation type="submission" date="2019-06" db="EMBL/GenBank/DDBJ databases">
        <title>Whole genome shotgun sequence of Brevibacillus reuszeri NBRC 15719.</title>
        <authorList>
            <person name="Hosoyama A."/>
            <person name="Uohara A."/>
            <person name="Ohji S."/>
            <person name="Ichikawa N."/>
        </authorList>
    </citation>
    <scope>NUCLEOTIDE SEQUENCE [LARGE SCALE GENOMIC DNA]</scope>
    <source>
        <strain evidence="6 7">NBRC 15719</strain>
    </source>
</reference>
<evidence type="ECO:0000256" key="3">
    <source>
        <dbReference type="ARBA" id="ARBA00022729"/>
    </source>
</evidence>
<dbReference type="EMBL" id="BJON01000013">
    <property type="protein sequence ID" value="GED69666.1"/>
    <property type="molecule type" value="Genomic_DNA"/>
</dbReference>
<evidence type="ECO:0000259" key="5">
    <source>
        <dbReference type="Pfam" id="PF13407"/>
    </source>
</evidence>
<feature type="signal peptide" evidence="4">
    <location>
        <begin position="1"/>
        <end position="20"/>
    </location>
</feature>
<comment type="caution">
    <text evidence="6">The sequence shown here is derived from an EMBL/GenBank/DDBJ whole genome shotgun (WGS) entry which is preliminary data.</text>
</comment>
<evidence type="ECO:0000256" key="4">
    <source>
        <dbReference type="SAM" id="SignalP"/>
    </source>
</evidence>
<comment type="subcellular location">
    <subcellularLocation>
        <location evidence="1">Cell envelope</location>
    </subcellularLocation>
</comment>
<dbReference type="Gene3D" id="3.40.50.2300">
    <property type="match status" value="2"/>
</dbReference>
<dbReference type="PANTHER" id="PTHR46847">
    <property type="entry name" value="D-ALLOSE-BINDING PERIPLASMIC PROTEIN-RELATED"/>
    <property type="match status" value="1"/>
</dbReference>
<dbReference type="InterPro" id="IPR025997">
    <property type="entry name" value="SBP_2_dom"/>
</dbReference>
<comment type="similarity">
    <text evidence="2">Belongs to the bacterial solute-binding protein 2 family.</text>
</comment>
<dbReference type="RefSeq" id="WP_049737524.1">
    <property type="nucleotide sequence ID" value="NZ_BJON01000013.1"/>
</dbReference>
<proteinExistence type="inferred from homology"/>
<gene>
    <name evidence="6" type="ORF">BRE01_33680</name>
</gene>
<dbReference type="Pfam" id="PF13407">
    <property type="entry name" value="Peripla_BP_4"/>
    <property type="match status" value="1"/>
</dbReference>
<sequence length="332" mass="34883">MKKGNKLFVVSALLTSLVFAGCSQQPAAEGGGANAGGGDKKIVIGFSQVTSESPFYTALVDGAKAEAQKQGVELVVMDAQNDIEKQNADVQDLITKGIDVLILNPTNPTAVVPALNAAKQANIQVVTVDRPTEEKVAAFVGRDNKEMGRIAGKQAVALLGGEGKATGKVIELQGDAGGKVMMDRHDGFHEIVGKESGVKIVEGPYADYVRAKAVKAFQDLLQANPDVNLVYAHNDDMALGALQVLEQAKMLDKVKIVGIDGLSEAVKAIVDGKYSATVFNDPTKLGAIVVDTALKVAKGEQVLEYVDGGTGLIDASNAKDVYNEKDVFAQMK</sequence>
<name>A0ABQ0TP92_9BACL</name>
<evidence type="ECO:0000256" key="1">
    <source>
        <dbReference type="ARBA" id="ARBA00004196"/>
    </source>
</evidence>
<accession>A0ABQ0TP92</accession>
<dbReference type="PROSITE" id="PS51257">
    <property type="entry name" value="PROKAR_LIPOPROTEIN"/>
    <property type="match status" value="1"/>
</dbReference>
<feature type="domain" description="Periplasmic binding protein" evidence="5">
    <location>
        <begin position="44"/>
        <end position="301"/>
    </location>
</feature>
<evidence type="ECO:0000313" key="6">
    <source>
        <dbReference type="EMBL" id="GED69666.1"/>
    </source>
</evidence>
<dbReference type="PANTHER" id="PTHR46847:SF1">
    <property type="entry name" value="D-ALLOSE-BINDING PERIPLASMIC PROTEIN-RELATED"/>
    <property type="match status" value="1"/>
</dbReference>
<protein>
    <submittedName>
        <fullName evidence="6">Sugar ABC transporter substrate-binding protein</fullName>
    </submittedName>
</protein>
<dbReference type="InterPro" id="IPR028082">
    <property type="entry name" value="Peripla_BP_I"/>
</dbReference>
<evidence type="ECO:0000256" key="2">
    <source>
        <dbReference type="ARBA" id="ARBA00007639"/>
    </source>
</evidence>
<feature type="chain" id="PRO_5047044753" evidence="4">
    <location>
        <begin position="21"/>
        <end position="332"/>
    </location>
</feature>
<keyword evidence="7" id="KW-1185">Reference proteome</keyword>
<organism evidence="6 7">
    <name type="scientific">Brevibacillus reuszeri</name>
    <dbReference type="NCBI Taxonomy" id="54915"/>
    <lineage>
        <taxon>Bacteria</taxon>
        <taxon>Bacillati</taxon>
        <taxon>Bacillota</taxon>
        <taxon>Bacilli</taxon>
        <taxon>Bacillales</taxon>
        <taxon>Paenibacillaceae</taxon>
        <taxon>Brevibacillus</taxon>
    </lineage>
</organism>
<dbReference type="SUPFAM" id="SSF53822">
    <property type="entry name" value="Periplasmic binding protein-like I"/>
    <property type="match status" value="1"/>
</dbReference>
<keyword evidence="3 4" id="KW-0732">Signal</keyword>